<evidence type="ECO:0000256" key="2">
    <source>
        <dbReference type="ARBA" id="ARBA00022475"/>
    </source>
</evidence>
<name>A0ABD5WA73_9EURY</name>
<evidence type="ECO:0000256" key="6">
    <source>
        <dbReference type="SAM" id="MobiDB-lite"/>
    </source>
</evidence>
<dbReference type="Gene3D" id="1.20.1740.10">
    <property type="entry name" value="Amino acid/polyamine transporter I"/>
    <property type="match status" value="1"/>
</dbReference>
<feature type="transmembrane region" description="Helical" evidence="7">
    <location>
        <begin position="219"/>
        <end position="236"/>
    </location>
</feature>
<keyword evidence="2" id="KW-1003">Cell membrane</keyword>
<feature type="transmembrane region" description="Helical" evidence="7">
    <location>
        <begin position="346"/>
        <end position="363"/>
    </location>
</feature>
<evidence type="ECO:0000256" key="7">
    <source>
        <dbReference type="SAM" id="Phobius"/>
    </source>
</evidence>
<evidence type="ECO:0000256" key="1">
    <source>
        <dbReference type="ARBA" id="ARBA00004651"/>
    </source>
</evidence>
<feature type="transmembrane region" description="Helical" evidence="7">
    <location>
        <begin position="44"/>
        <end position="65"/>
    </location>
</feature>
<protein>
    <submittedName>
        <fullName evidence="8">APC family permease</fullName>
    </submittedName>
</protein>
<evidence type="ECO:0000256" key="3">
    <source>
        <dbReference type="ARBA" id="ARBA00022692"/>
    </source>
</evidence>
<reference evidence="8 9" key="1">
    <citation type="journal article" date="2019" name="Int. J. Syst. Evol. Microbiol.">
        <title>The Global Catalogue of Microorganisms (GCM) 10K type strain sequencing project: providing services to taxonomists for standard genome sequencing and annotation.</title>
        <authorList>
            <consortium name="The Broad Institute Genomics Platform"/>
            <consortium name="The Broad Institute Genome Sequencing Center for Infectious Disease"/>
            <person name="Wu L."/>
            <person name="Ma J."/>
        </authorList>
    </citation>
    <scope>NUCLEOTIDE SEQUENCE [LARGE SCALE GENOMIC DNA]</scope>
    <source>
        <strain evidence="8 9">DT31</strain>
    </source>
</reference>
<keyword evidence="5 7" id="KW-0472">Membrane</keyword>
<dbReference type="PANTHER" id="PTHR42770:SF11">
    <property type="entry name" value="INNER MEMBRANE TRANSPORT PROTEIN YBAT"/>
    <property type="match status" value="1"/>
</dbReference>
<keyword evidence="9" id="KW-1185">Reference proteome</keyword>
<evidence type="ECO:0000313" key="8">
    <source>
        <dbReference type="EMBL" id="MFC7068628.1"/>
    </source>
</evidence>
<dbReference type="Pfam" id="PF13520">
    <property type="entry name" value="AA_permease_2"/>
    <property type="match status" value="1"/>
</dbReference>
<dbReference type="GeneID" id="81126854"/>
<dbReference type="InterPro" id="IPR002293">
    <property type="entry name" value="AA/rel_permease1"/>
</dbReference>
<evidence type="ECO:0000313" key="9">
    <source>
        <dbReference type="Proteomes" id="UP001596461"/>
    </source>
</evidence>
<gene>
    <name evidence="8" type="ORF">ACFQL9_03165</name>
</gene>
<feature type="transmembrane region" description="Helical" evidence="7">
    <location>
        <begin position="369"/>
        <end position="389"/>
    </location>
</feature>
<dbReference type="InterPro" id="IPR050367">
    <property type="entry name" value="APC_superfamily"/>
</dbReference>
<dbReference type="AlphaFoldDB" id="A0ABD5WA73"/>
<evidence type="ECO:0000256" key="5">
    <source>
        <dbReference type="ARBA" id="ARBA00023136"/>
    </source>
</evidence>
<feature type="transmembrane region" description="Helical" evidence="7">
    <location>
        <begin position="149"/>
        <end position="169"/>
    </location>
</feature>
<feature type="transmembrane region" description="Helical" evidence="7">
    <location>
        <begin position="248"/>
        <end position="271"/>
    </location>
</feature>
<feature type="transmembrane region" description="Helical" evidence="7">
    <location>
        <begin position="176"/>
        <end position="199"/>
    </location>
</feature>
<feature type="region of interest" description="Disordered" evidence="6">
    <location>
        <begin position="1"/>
        <end position="26"/>
    </location>
</feature>
<dbReference type="RefSeq" id="WP_284033564.1">
    <property type="nucleotide sequence ID" value="NZ_CP126155.1"/>
</dbReference>
<keyword evidence="4 7" id="KW-1133">Transmembrane helix</keyword>
<keyword evidence="3 7" id="KW-0812">Transmembrane</keyword>
<dbReference type="PANTHER" id="PTHR42770">
    <property type="entry name" value="AMINO ACID TRANSPORTER-RELATED"/>
    <property type="match status" value="1"/>
</dbReference>
<organism evidence="8 9">
    <name type="scientific">Halobaculum lipolyticum</name>
    <dbReference type="NCBI Taxonomy" id="3032001"/>
    <lineage>
        <taxon>Archaea</taxon>
        <taxon>Methanobacteriati</taxon>
        <taxon>Methanobacteriota</taxon>
        <taxon>Stenosarchaea group</taxon>
        <taxon>Halobacteria</taxon>
        <taxon>Halobacteriales</taxon>
        <taxon>Haloferacaceae</taxon>
        <taxon>Halobaculum</taxon>
    </lineage>
</organism>
<dbReference type="PIRSF" id="PIRSF006060">
    <property type="entry name" value="AA_transporter"/>
    <property type="match status" value="1"/>
</dbReference>
<comment type="caution">
    <text evidence="8">The sequence shown here is derived from an EMBL/GenBank/DDBJ whole genome shotgun (WGS) entry which is preliminary data.</text>
</comment>
<comment type="subcellular location">
    <subcellularLocation>
        <location evidence="1">Cell membrane</location>
        <topology evidence="1">Multi-pass membrane protein</topology>
    </subcellularLocation>
</comment>
<accession>A0ABD5WA73</accession>
<proteinExistence type="predicted"/>
<feature type="transmembrane region" description="Helical" evidence="7">
    <location>
        <begin position="283"/>
        <end position="316"/>
    </location>
</feature>
<dbReference type="Proteomes" id="UP001596461">
    <property type="component" value="Unassembled WGS sequence"/>
</dbReference>
<feature type="transmembrane region" description="Helical" evidence="7">
    <location>
        <begin position="121"/>
        <end position="143"/>
    </location>
</feature>
<evidence type="ECO:0000256" key="4">
    <source>
        <dbReference type="ARBA" id="ARBA00022989"/>
    </source>
</evidence>
<feature type="transmembrane region" description="Helical" evidence="7">
    <location>
        <begin position="409"/>
        <end position="431"/>
    </location>
</feature>
<feature type="transmembrane region" description="Helical" evidence="7">
    <location>
        <begin position="71"/>
        <end position="91"/>
    </location>
</feature>
<dbReference type="EMBL" id="JBHTAH010000002">
    <property type="protein sequence ID" value="MFC7068628.1"/>
    <property type="molecule type" value="Genomic_DNA"/>
</dbReference>
<sequence length="435" mass="43987">MTGDDAARGATGESATTDGRRTRDLGPTEAVAPTLARDLGFLEVVVYGVGLILGAGIYAILGAAAGVAGEAVPLAFLTAAVVASFTGLSYAELASRYPRGEGDYVYVREALGSKSLAEVVAALRVFVGVVSAAAVALAFAGYLSGVADVPTTVAALALVALASLVNFWGIEFSAKLNVVFTAAEVAGLAVVIWVGAGAWGTVDVFDASVGVPGVLEATFLVFFAYLGFGSVVNVAEETTDPTRTVPRALLVAIAVTTLLYVAVAFSAVGLVDPAALGASDSPLALVAAAGGGDAVGSLVAAIALTSTANTVLILFVSTSRLTYGVSKSEYRSFPTLFSRIHPRRRTPHLAVALVGALAVPFVLLGDLVVVAGVANAALLVVFVAVNAALVKLRWDRPDEHGGFTAPGTVGRVAVTGVLGILSSLGLLVLFLRSLV</sequence>
<dbReference type="GO" id="GO:0005886">
    <property type="term" value="C:plasma membrane"/>
    <property type="evidence" value="ECO:0007669"/>
    <property type="project" value="UniProtKB-SubCell"/>
</dbReference>